<dbReference type="eggNOG" id="COG4200">
    <property type="taxonomic scope" value="Bacteria"/>
</dbReference>
<keyword evidence="1" id="KW-0472">Membrane</keyword>
<feature type="transmembrane region" description="Helical" evidence="1">
    <location>
        <begin position="58"/>
        <end position="80"/>
    </location>
</feature>
<feature type="transmembrane region" description="Helical" evidence="1">
    <location>
        <begin position="220"/>
        <end position="238"/>
    </location>
</feature>
<feature type="transmembrane region" description="Helical" evidence="1">
    <location>
        <begin position="101"/>
        <end position="130"/>
    </location>
</feature>
<keyword evidence="1" id="KW-0812">Transmembrane</keyword>
<dbReference type="HOGENOM" id="CLU_086622_4_0_9"/>
<dbReference type="Proteomes" id="UP000006094">
    <property type="component" value="Chromosome"/>
</dbReference>
<keyword evidence="3" id="KW-1185">Reference proteome</keyword>
<protein>
    <submittedName>
        <fullName evidence="2">Membrane protein</fullName>
    </submittedName>
</protein>
<gene>
    <name evidence="2" type="ordered locus">Curi_c27490</name>
</gene>
<keyword evidence="1" id="KW-1133">Transmembrane helix</keyword>
<sequence>MINLFKIENKKMKKSGVLFTGLFFIAFSLFIGTSMFLLNREVFERDGNQIIGLWGQSAFYYSQIFYPIIISLMASICCNLEKKNKNWQRMRALPISNEKLILGKLFTLSYYLLLLQLIFYILYIVIAIILNLSIDLTISLKLLRWIIISWIGGITILNLQLFLSIKTNSFTAPIGIATGGSFVGFLLLFINNNLLAYFPYSQGTIGMRSRHLQEFQKQELLTFVIVNAILNLIIYFLSRRELNKKEY</sequence>
<accession>K0B3K4</accession>
<dbReference type="OrthoDB" id="9781996at2"/>
<name>K0B3K4_GOTA9</name>
<feature type="transmembrane region" description="Helical" evidence="1">
    <location>
        <begin position="175"/>
        <end position="200"/>
    </location>
</feature>
<evidence type="ECO:0000313" key="3">
    <source>
        <dbReference type="Proteomes" id="UP000006094"/>
    </source>
</evidence>
<dbReference type="KEGG" id="cad:Curi_c27490"/>
<feature type="transmembrane region" description="Helical" evidence="1">
    <location>
        <begin position="142"/>
        <end position="163"/>
    </location>
</feature>
<evidence type="ECO:0000313" key="2">
    <source>
        <dbReference type="EMBL" id="AFS79742.1"/>
    </source>
</evidence>
<dbReference type="CDD" id="cd21809">
    <property type="entry name" value="ABC-2_lan_permease-like"/>
    <property type="match status" value="1"/>
</dbReference>
<dbReference type="STRING" id="1128398.Curi_c27490"/>
<reference evidence="2 3" key="1">
    <citation type="journal article" date="2012" name="PLoS ONE">
        <title>The purine-utilizing bacterium Clostridium acidurici 9a: a genome-guided metabolic reconsideration.</title>
        <authorList>
            <person name="Hartwich K."/>
            <person name="Poehlein A."/>
            <person name="Daniel R."/>
        </authorList>
    </citation>
    <scope>NUCLEOTIDE SEQUENCE [LARGE SCALE GENOMIC DNA]</scope>
    <source>
        <strain evidence="3">ATCC 7906 / DSM 604 / BCRC 14475 / CIP 104303 / KCTC 5404 / NCIMB 10678 / 9a</strain>
    </source>
</reference>
<dbReference type="EMBL" id="CP003326">
    <property type="protein sequence ID" value="AFS79742.1"/>
    <property type="molecule type" value="Genomic_DNA"/>
</dbReference>
<dbReference type="Pfam" id="PF12730">
    <property type="entry name" value="ABC2_membrane_4"/>
    <property type="match status" value="1"/>
</dbReference>
<evidence type="ECO:0000256" key="1">
    <source>
        <dbReference type="SAM" id="Phobius"/>
    </source>
</evidence>
<dbReference type="RefSeq" id="WP_014968876.1">
    <property type="nucleotide sequence ID" value="NC_018664.1"/>
</dbReference>
<dbReference type="AlphaFoldDB" id="K0B3K4"/>
<feature type="transmembrane region" description="Helical" evidence="1">
    <location>
        <begin position="16"/>
        <end position="38"/>
    </location>
</feature>
<organism evidence="2 3">
    <name type="scientific">Gottschalkia acidurici (strain ATCC 7906 / DSM 604 / BCRC 14475 / CIP 104303 / KCTC 5404 / NCIMB 10678 / 9a)</name>
    <name type="common">Clostridium acidurici</name>
    <dbReference type="NCBI Taxonomy" id="1128398"/>
    <lineage>
        <taxon>Bacteria</taxon>
        <taxon>Bacillati</taxon>
        <taxon>Bacillota</taxon>
        <taxon>Tissierellia</taxon>
        <taxon>Tissierellales</taxon>
        <taxon>Gottschalkiaceae</taxon>
        <taxon>Gottschalkia</taxon>
    </lineage>
</organism>
<proteinExistence type="predicted"/>